<organism evidence="2 3">
    <name type="scientific">Psychrobacillus mangrovi</name>
    <dbReference type="NCBI Taxonomy" id="3117745"/>
    <lineage>
        <taxon>Bacteria</taxon>
        <taxon>Bacillati</taxon>
        <taxon>Bacillota</taxon>
        <taxon>Bacilli</taxon>
        <taxon>Bacillales</taxon>
        <taxon>Bacillaceae</taxon>
        <taxon>Psychrobacillus</taxon>
    </lineage>
</organism>
<name>A0ABU8F018_9BACI</name>
<dbReference type="RefSeq" id="WP_336495924.1">
    <property type="nucleotide sequence ID" value="NZ_JBAWSY010000001.1"/>
</dbReference>
<evidence type="ECO:0000259" key="1">
    <source>
        <dbReference type="Pfam" id="PF21747"/>
    </source>
</evidence>
<dbReference type="EMBL" id="JBAWSY010000001">
    <property type="protein sequence ID" value="MEI4768360.1"/>
    <property type="molecule type" value="Genomic_DNA"/>
</dbReference>
<reference evidence="2 3" key="1">
    <citation type="submission" date="2024-01" db="EMBL/GenBank/DDBJ databases">
        <title>Seven novel Bacillus-like species.</title>
        <authorList>
            <person name="Liu G."/>
        </authorList>
    </citation>
    <scope>NUCLEOTIDE SEQUENCE [LARGE SCALE GENOMIC DNA]</scope>
    <source>
        <strain evidence="2 3">FJAT-51614</strain>
    </source>
</reference>
<sequence>MSKRYCFDYGRKFEEWEQLQEKLVQLFKEKDDSRIIFMEQGIQILTEIINVTEGVHLINFSERFEFIQKNKLNYTAFRQLAELFKEVKKKIAAKRIMGNK</sequence>
<gene>
    <name evidence="2" type="ORF">WAX74_01665</name>
</gene>
<keyword evidence="3" id="KW-1185">Reference proteome</keyword>
<protein>
    <submittedName>
        <fullName evidence="2">YpoC family protein</fullName>
    </submittedName>
</protein>
<feature type="domain" description="YpoC-like" evidence="1">
    <location>
        <begin position="12"/>
        <end position="97"/>
    </location>
</feature>
<dbReference type="Proteomes" id="UP001364890">
    <property type="component" value="Unassembled WGS sequence"/>
</dbReference>
<dbReference type="Pfam" id="PF21747">
    <property type="entry name" value="YpoC"/>
    <property type="match status" value="1"/>
</dbReference>
<dbReference type="InterPro" id="IPR048427">
    <property type="entry name" value="YpoC"/>
</dbReference>
<evidence type="ECO:0000313" key="3">
    <source>
        <dbReference type="Proteomes" id="UP001364890"/>
    </source>
</evidence>
<evidence type="ECO:0000313" key="2">
    <source>
        <dbReference type="EMBL" id="MEI4768360.1"/>
    </source>
</evidence>
<accession>A0ABU8F018</accession>
<proteinExistence type="predicted"/>
<comment type="caution">
    <text evidence="2">The sequence shown here is derived from an EMBL/GenBank/DDBJ whole genome shotgun (WGS) entry which is preliminary data.</text>
</comment>